<dbReference type="EMBL" id="VFPP01000001">
    <property type="protein sequence ID" value="TQM83257.1"/>
    <property type="molecule type" value="Genomic_DNA"/>
</dbReference>
<evidence type="ECO:0000313" key="2">
    <source>
        <dbReference type="EMBL" id="TQM83257.1"/>
    </source>
</evidence>
<keyword evidence="3" id="KW-1185">Reference proteome</keyword>
<feature type="region of interest" description="Disordered" evidence="1">
    <location>
        <begin position="156"/>
        <end position="258"/>
    </location>
</feature>
<accession>A0A543JK75</accession>
<organism evidence="2 3">
    <name type="scientific">Saccharothrix saharensis</name>
    <dbReference type="NCBI Taxonomy" id="571190"/>
    <lineage>
        <taxon>Bacteria</taxon>
        <taxon>Bacillati</taxon>
        <taxon>Actinomycetota</taxon>
        <taxon>Actinomycetes</taxon>
        <taxon>Pseudonocardiales</taxon>
        <taxon>Pseudonocardiaceae</taxon>
        <taxon>Saccharothrix</taxon>
    </lineage>
</organism>
<gene>
    <name evidence="2" type="ORF">FHX81_5675</name>
</gene>
<sequence>MARDHARLYVHIWTDPDFIELSAVAKLIYLQLFSQPKLAYSGVLDLAAKRWARAHPDLDLAAVRSALAELDAARFIVVDQETEEVLVRSFIRRDELWKQPNVLRGALRVAFEIVSPILRVALARELRRLPVEVTGPAPLVAADELEAGARELPASVMAAMDTRTARKPATGRAPRREPVADTTANSSANPSGTPSAMGLGEGSGERETGVSPLALRDQKVGDPARTSAHPRPREDEPAGTDAQDAGTESGSARQARRAEAERLVTVHCPAQPQRVVAALRGQVIGLLREGIEPAVIAAGLRVWAGKSLPPRWLPELVGELMRARRVPGDTASRHRELARELATAQTFEQIRADAVAEDDCSPLGLAVRGELPAHADAATLQRLLDQALAATVGTDTGQCAEEEHVVGVAA</sequence>
<name>A0A543JK75_9PSEU</name>
<dbReference type="RefSeq" id="WP_141981035.1">
    <property type="nucleotide sequence ID" value="NZ_VFPP01000001.1"/>
</dbReference>
<evidence type="ECO:0000313" key="3">
    <source>
        <dbReference type="Proteomes" id="UP000316628"/>
    </source>
</evidence>
<evidence type="ECO:0000256" key="1">
    <source>
        <dbReference type="SAM" id="MobiDB-lite"/>
    </source>
</evidence>
<dbReference type="OrthoDB" id="3667154at2"/>
<protein>
    <submittedName>
        <fullName evidence="2">Uncharacterized protein</fullName>
    </submittedName>
</protein>
<reference evidence="2 3" key="1">
    <citation type="submission" date="2019-06" db="EMBL/GenBank/DDBJ databases">
        <title>Sequencing the genomes of 1000 actinobacteria strains.</title>
        <authorList>
            <person name="Klenk H.-P."/>
        </authorList>
    </citation>
    <scope>NUCLEOTIDE SEQUENCE [LARGE SCALE GENOMIC DNA]</scope>
    <source>
        <strain evidence="2 3">DSM 45456</strain>
    </source>
</reference>
<comment type="caution">
    <text evidence="2">The sequence shown here is derived from an EMBL/GenBank/DDBJ whole genome shotgun (WGS) entry which is preliminary data.</text>
</comment>
<proteinExistence type="predicted"/>
<dbReference type="Proteomes" id="UP000316628">
    <property type="component" value="Unassembled WGS sequence"/>
</dbReference>
<feature type="compositionally biased region" description="Polar residues" evidence="1">
    <location>
        <begin position="182"/>
        <end position="194"/>
    </location>
</feature>
<dbReference type="AlphaFoldDB" id="A0A543JK75"/>